<name>A0ABT6MUQ7_9GAMM</name>
<dbReference type="InterPro" id="IPR016047">
    <property type="entry name" value="M23ase_b-sheet_dom"/>
</dbReference>
<dbReference type="EMBL" id="JARYGX010000027">
    <property type="protein sequence ID" value="MDH7454349.1"/>
    <property type="molecule type" value="Genomic_DNA"/>
</dbReference>
<feature type="domain" description="LysM" evidence="2">
    <location>
        <begin position="326"/>
        <end position="371"/>
    </location>
</feature>
<feature type="compositionally biased region" description="Pro residues" evidence="1">
    <location>
        <begin position="381"/>
        <end position="394"/>
    </location>
</feature>
<reference evidence="3" key="1">
    <citation type="journal article" date="2007" name="Int. J. Syst. Evol. Microbiol.">
        <title>Luteimonas composti sp. nov., a moderately thermophilic bacterium isolated from food waste.</title>
        <authorList>
            <person name="Young C.C."/>
            <person name="Kampfer P."/>
            <person name="Chen W.M."/>
            <person name="Yen W.S."/>
            <person name="Arun A.B."/>
            <person name="Lai W.A."/>
            <person name="Shen F.T."/>
            <person name="Rekha P.D."/>
            <person name="Lin K.Y."/>
            <person name="Chou J.H."/>
        </authorList>
    </citation>
    <scope>NUCLEOTIDE SEQUENCE</scope>
    <source>
        <strain evidence="3">CC-YY355</strain>
    </source>
</reference>
<dbReference type="CDD" id="cd00118">
    <property type="entry name" value="LysM"/>
    <property type="match status" value="3"/>
</dbReference>
<dbReference type="PROSITE" id="PS51782">
    <property type="entry name" value="LYSM"/>
    <property type="match status" value="3"/>
</dbReference>
<feature type="region of interest" description="Disordered" evidence="1">
    <location>
        <begin position="191"/>
        <end position="219"/>
    </location>
</feature>
<dbReference type="Pfam" id="PF01476">
    <property type="entry name" value="LysM"/>
    <property type="match status" value="3"/>
</dbReference>
<dbReference type="PANTHER" id="PTHR33734">
    <property type="entry name" value="LYSM DOMAIN-CONTAINING GPI-ANCHORED PROTEIN 2"/>
    <property type="match status" value="1"/>
</dbReference>
<evidence type="ECO:0000313" key="3">
    <source>
        <dbReference type="EMBL" id="MDH7454349.1"/>
    </source>
</evidence>
<feature type="region of interest" description="Disordered" evidence="1">
    <location>
        <begin position="374"/>
        <end position="395"/>
    </location>
</feature>
<dbReference type="InterPro" id="IPR036779">
    <property type="entry name" value="LysM_dom_sf"/>
</dbReference>
<dbReference type="SUPFAM" id="SSF51261">
    <property type="entry name" value="Duplicated hybrid motif"/>
    <property type="match status" value="1"/>
</dbReference>
<dbReference type="InterPro" id="IPR018392">
    <property type="entry name" value="LysM"/>
</dbReference>
<reference evidence="3" key="2">
    <citation type="submission" date="2023-04" db="EMBL/GenBank/DDBJ databases">
        <authorList>
            <person name="Sun J.-Q."/>
        </authorList>
    </citation>
    <scope>NUCLEOTIDE SEQUENCE</scope>
    <source>
        <strain evidence="3">CC-YY355</strain>
    </source>
</reference>
<dbReference type="Gene3D" id="1.10.530.10">
    <property type="match status" value="1"/>
</dbReference>
<dbReference type="CDD" id="cd12797">
    <property type="entry name" value="M23_peptidase"/>
    <property type="match status" value="1"/>
</dbReference>
<sequence length="549" mass="56768">MSVTSVDHASHSSSDNRPGDHLGPDGFDYNRIAGVRDNPNVTEAFLRGVEEMAGRLGTRPEYILAVMSFETGGSFSPGVLNGAGSGATGLIQFMPTTARELGTSTEALARMSAVEQLEYVERYFAQRSDPGDLNTLEGVYTTVLYGSPRPDPGSTLFSQGSAAYRMNAPLDLNGDGRITAGEATSFVRGKIDGQAPAPIEGTPPRPDPVDDAPPAGDGRYTVRPGDTLSAIAVRFGTTAQALAEANGIRNPDLIHAGTTLRVPGGDAGPAPAGRYTIRPGDTLSEIAARMGTTVQALAQANGIRNPDLIHAGATLSVPGGQAAERASYTIQPGDTLSGLAARFSTSVGALMAANPSIRDSSLIYAGDSLRVPGAGGGEAPPASPPRGDAPPVPGSVPTYAPYTVYSTGHRDAFAVGDASQLQPHHDYQTVTRNGQQLEVRDIVLHRSGQSQTSQAIPAPLQGEVIHAGPMGGAGNAVGIRGADGKVAWVFHMSSIDVKAGQQVGYGQDLGNQGSTGNSTGPHVHIEAAPAVIDRWVNDLLDGRFDGRKG</sequence>
<proteinExistence type="predicted"/>
<dbReference type="RefSeq" id="WP_280943566.1">
    <property type="nucleotide sequence ID" value="NZ_JARYGX010000027.1"/>
</dbReference>
<dbReference type="SUPFAM" id="SSF53955">
    <property type="entry name" value="Lysozyme-like"/>
    <property type="match status" value="1"/>
</dbReference>
<organism evidence="3 4">
    <name type="scientific">Luteimonas composti</name>
    <dbReference type="NCBI Taxonomy" id="398257"/>
    <lineage>
        <taxon>Bacteria</taxon>
        <taxon>Pseudomonadati</taxon>
        <taxon>Pseudomonadota</taxon>
        <taxon>Gammaproteobacteria</taxon>
        <taxon>Lysobacterales</taxon>
        <taxon>Lysobacteraceae</taxon>
        <taxon>Luteimonas</taxon>
    </lineage>
</organism>
<feature type="domain" description="LysM" evidence="2">
    <location>
        <begin position="218"/>
        <end position="262"/>
    </location>
</feature>
<evidence type="ECO:0000256" key="1">
    <source>
        <dbReference type="SAM" id="MobiDB-lite"/>
    </source>
</evidence>
<dbReference type="Gene3D" id="3.10.350.10">
    <property type="entry name" value="LysM domain"/>
    <property type="match status" value="3"/>
</dbReference>
<feature type="compositionally biased region" description="Polar residues" evidence="1">
    <location>
        <begin position="1"/>
        <end position="16"/>
    </location>
</feature>
<gene>
    <name evidence="3" type="ORF">QF205_14910</name>
</gene>
<dbReference type="SMART" id="SM00257">
    <property type="entry name" value="LysM"/>
    <property type="match status" value="3"/>
</dbReference>
<protein>
    <submittedName>
        <fullName evidence="3">LysM peptidoglycan-binding domain-containing protein</fullName>
    </submittedName>
</protein>
<accession>A0ABT6MUQ7</accession>
<feature type="region of interest" description="Disordered" evidence="1">
    <location>
        <begin position="1"/>
        <end position="30"/>
    </location>
</feature>
<dbReference type="Gene3D" id="2.70.70.10">
    <property type="entry name" value="Glucose Permease (Domain IIA)"/>
    <property type="match status" value="1"/>
</dbReference>
<evidence type="ECO:0000259" key="2">
    <source>
        <dbReference type="PROSITE" id="PS51782"/>
    </source>
</evidence>
<keyword evidence="4" id="KW-1185">Reference proteome</keyword>
<comment type="caution">
    <text evidence="3">The sequence shown here is derived from an EMBL/GenBank/DDBJ whole genome shotgun (WGS) entry which is preliminary data.</text>
</comment>
<dbReference type="InterPro" id="IPR011055">
    <property type="entry name" value="Dup_hybrid_motif"/>
</dbReference>
<dbReference type="PANTHER" id="PTHR33734:SF22">
    <property type="entry name" value="MEMBRANE-BOUND LYTIC MUREIN TRANSGLYCOSYLASE D"/>
    <property type="match status" value="1"/>
</dbReference>
<dbReference type="InterPro" id="IPR023346">
    <property type="entry name" value="Lysozyme-like_dom_sf"/>
</dbReference>
<dbReference type="Proteomes" id="UP001160550">
    <property type="component" value="Unassembled WGS sequence"/>
</dbReference>
<dbReference type="SUPFAM" id="SSF54106">
    <property type="entry name" value="LysM domain"/>
    <property type="match status" value="3"/>
</dbReference>
<feature type="domain" description="LysM" evidence="2">
    <location>
        <begin position="273"/>
        <end position="317"/>
    </location>
</feature>
<dbReference type="Pfam" id="PF01551">
    <property type="entry name" value="Peptidase_M23"/>
    <property type="match status" value="1"/>
</dbReference>
<evidence type="ECO:0000313" key="4">
    <source>
        <dbReference type="Proteomes" id="UP001160550"/>
    </source>
</evidence>